<proteinExistence type="predicted"/>
<gene>
    <name evidence="1" type="ORF">Abafar_00059</name>
</gene>
<sequence length="136" mass="14898">MRKQAIMVADTMATTPADLGSASKTLTLRMYSPPIRAALRYEAVQTFIRSILLRIFKSCDDFIDPLVVVSESGGQSLRTDSVELCEAAENEHPGDPHNPLEDHARTMRLKSSALRVWMSDSPAGVSIRATALTLLP</sequence>
<evidence type="ECO:0008006" key="2">
    <source>
        <dbReference type="Google" id="ProtNLM"/>
    </source>
</evidence>
<protein>
    <recommendedName>
        <fullName evidence="2">Head-to-tail connector complex protein</fullName>
    </recommendedName>
</protein>
<organism evidence="1">
    <name type="scientific">Streptomyces phage Abafar</name>
    <dbReference type="NCBI Taxonomy" id="3158855"/>
    <lineage>
        <taxon>Viruses</taxon>
        <taxon>Duplodnaviria</taxon>
        <taxon>Heunggongvirae</taxon>
        <taxon>Uroviricota</taxon>
        <taxon>Caudoviricetes</taxon>
    </lineage>
</organism>
<dbReference type="EMBL" id="PP750865">
    <property type="protein sequence ID" value="XBM94951.1"/>
    <property type="molecule type" value="Genomic_DNA"/>
</dbReference>
<reference evidence="1" key="1">
    <citation type="submission" date="2024-05" db="EMBL/GenBank/DDBJ databases">
        <title>Isolation and characterization of the new Streptomyces phages Kamino, Geonosis, Abafar and Scarif infecting a broad range of host species.</title>
        <authorList>
            <person name="Rackow B."/>
            <person name="Rolland C."/>
            <person name="Mohnen I."/>
            <person name="Wittmann J."/>
            <person name="Muesken M."/>
            <person name="Overmann J."/>
            <person name="Frunzke J."/>
        </authorList>
    </citation>
    <scope>NUCLEOTIDE SEQUENCE</scope>
</reference>
<name>A0AAU7H004_9CAUD</name>
<evidence type="ECO:0000313" key="1">
    <source>
        <dbReference type="EMBL" id="XBM94951.1"/>
    </source>
</evidence>
<accession>A0AAU7H004</accession>